<reference evidence="1" key="2">
    <citation type="submission" date="2022-01" db="EMBL/GenBank/DDBJ databases">
        <authorList>
            <person name="Yamashiro T."/>
            <person name="Shiraishi A."/>
            <person name="Satake H."/>
            <person name="Nakayama K."/>
        </authorList>
    </citation>
    <scope>NUCLEOTIDE SEQUENCE</scope>
</reference>
<reference evidence="1" key="1">
    <citation type="journal article" date="2022" name="Int. J. Mol. Sci.">
        <title>Draft Genome of Tanacetum Coccineum: Genomic Comparison of Closely Related Tanacetum-Family Plants.</title>
        <authorList>
            <person name="Yamashiro T."/>
            <person name="Shiraishi A."/>
            <person name="Nakayama K."/>
            <person name="Satake H."/>
        </authorList>
    </citation>
    <scope>NUCLEOTIDE SEQUENCE</scope>
</reference>
<feature type="non-terminal residue" evidence="1">
    <location>
        <position position="1"/>
    </location>
</feature>
<name>A0ABQ5H3D1_9ASTR</name>
<proteinExistence type="predicted"/>
<sequence>SVVGVDTTYPRYEYAVSSLMDTTYWLSE</sequence>
<protein>
    <submittedName>
        <fullName evidence="1">Uncharacterized protein</fullName>
    </submittedName>
</protein>
<evidence type="ECO:0000313" key="1">
    <source>
        <dbReference type="EMBL" id="GJT81885.1"/>
    </source>
</evidence>
<dbReference type="EMBL" id="BQNB010019118">
    <property type="protein sequence ID" value="GJT81885.1"/>
    <property type="molecule type" value="Genomic_DNA"/>
</dbReference>
<evidence type="ECO:0000313" key="2">
    <source>
        <dbReference type="Proteomes" id="UP001151760"/>
    </source>
</evidence>
<comment type="caution">
    <text evidence="1">The sequence shown here is derived from an EMBL/GenBank/DDBJ whole genome shotgun (WGS) entry which is preliminary data.</text>
</comment>
<gene>
    <name evidence="1" type="ORF">Tco_1056227</name>
</gene>
<organism evidence="1 2">
    <name type="scientific">Tanacetum coccineum</name>
    <dbReference type="NCBI Taxonomy" id="301880"/>
    <lineage>
        <taxon>Eukaryota</taxon>
        <taxon>Viridiplantae</taxon>
        <taxon>Streptophyta</taxon>
        <taxon>Embryophyta</taxon>
        <taxon>Tracheophyta</taxon>
        <taxon>Spermatophyta</taxon>
        <taxon>Magnoliopsida</taxon>
        <taxon>eudicotyledons</taxon>
        <taxon>Gunneridae</taxon>
        <taxon>Pentapetalae</taxon>
        <taxon>asterids</taxon>
        <taxon>campanulids</taxon>
        <taxon>Asterales</taxon>
        <taxon>Asteraceae</taxon>
        <taxon>Asteroideae</taxon>
        <taxon>Anthemideae</taxon>
        <taxon>Anthemidinae</taxon>
        <taxon>Tanacetum</taxon>
    </lineage>
</organism>
<accession>A0ABQ5H3D1</accession>
<dbReference type="Proteomes" id="UP001151760">
    <property type="component" value="Unassembled WGS sequence"/>
</dbReference>
<keyword evidence="2" id="KW-1185">Reference proteome</keyword>